<gene>
    <name evidence="2" type="ORF">Fcan01_11298</name>
</gene>
<organism evidence="2 3">
    <name type="scientific">Folsomia candida</name>
    <name type="common">Springtail</name>
    <dbReference type="NCBI Taxonomy" id="158441"/>
    <lineage>
        <taxon>Eukaryota</taxon>
        <taxon>Metazoa</taxon>
        <taxon>Ecdysozoa</taxon>
        <taxon>Arthropoda</taxon>
        <taxon>Hexapoda</taxon>
        <taxon>Collembola</taxon>
        <taxon>Entomobryomorpha</taxon>
        <taxon>Isotomoidea</taxon>
        <taxon>Isotomidae</taxon>
        <taxon>Proisotominae</taxon>
        <taxon>Folsomia</taxon>
    </lineage>
</organism>
<proteinExistence type="predicted"/>
<feature type="transmembrane region" description="Helical" evidence="1">
    <location>
        <begin position="286"/>
        <end position="308"/>
    </location>
</feature>
<feature type="transmembrane region" description="Helical" evidence="1">
    <location>
        <begin position="137"/>
        <end position="162"/>
    </location>
</feature>
<evidence type="ECO:0000256" key="1">
    <source>
        <dbReference type="SAM" id="Phobius"/>
    </source>
</evidence>
<sequence>MFSPRVINIIAKSFTYMDYTQVLPFRWDNRLNTIGTKNNGLTFLSSQLFFCLKVTYVLYLVMQLILTVKQPQPKIMDIYWITTMLYGHFISSEGLLNPILKKDDWAVFYKQVVIFDDKLNELQISDLQRRRKNGEKLAYYICKGNVLTAISFCTFATIVYLYNPRAPQYPAWPNPDSIPAYIIFAMLEVYIKCVVMPWGILIHCWIIIAVAMKTTSITLIRKCRDPLGKRVIYFRCINLLNTFHNICYLPTLIPLRLALFGMFGLEAAVVLVRFREKITFAELGLVFQFGFAMFLCGILFLNVSGGVYKNSCKLASVLQTEKVLRMGTEFGIVRSQIVEKFTRKVVKSLRPFGVSCGPTRAFTYNSMLEFFVLVASGVTSLLVNLRERET</sequence>
<keyword evidence="3" id="KW-1185">Reference proteome</keyword>
<dbReference type="EMBL" id="LNIX01000005">
    <property type="protein sequence ID" value="OXA54795.1"/>
    <property type="molecule type" value="Genomic_DNA"/>
</dbReference>
<evidence type="ECO:0000313" key="2">
    <source>
        <dbReference type="EMBL" id="OXA54795.1"/>
    </source>
</evidence>
<evidence type="ECO:0000313" key="3">
    <source>
        <dbReference type="Proteomes" id="UP000198287"/>
    </source>
</evidence>
<evidence type="ECO:0008006" key="4">
    <source>
        <dbReference type="Google" id="ProtNLM"/>
    </source>
</evidence>
<comment type="caution">
    <text evidence="2">The sequence shown here is derived from an EMBL/GenBank/DDBJ whole genome shotgun (WGS) entry which is preliminary data.</text>
</comment>
<feature type="transmembrane region" description="Helical" evidence="1">
    <location>
        <begin position="257"/>
        <end position="274"/>
    </location>
</feature>
<dbReference type="Proteomes" id="UP000198287">
    <property type="component" value="Unassembled WGS sequence"/>
</dbReference>
<feature type="transmembrane region" description="Helical" evidence="1">
    <location>
        <begin position="182"/>
        <end position="211"/>
    </location>
</feature>
<name>A0A226EB53_FOLCA</name>
<reference evidence="2 3" key="1">
    <citation type="submission" date="2015-12" db="EMBL/GenBank/DDBJ databases">
        <title>The genome of Folsomia candida.</title>
        <authorList>
            <person name="Faddeeva A."/>
            <person name="Derks M.F."/>
            <person name="Anvar Y."/>
            <person name="Smit S."/>
            <person name="Van Straalen N."/>
            <person name="Roelofs D."/>
        </authorList>
    </citation>
    <scope>NUCLEOTIDE SEQUENCE [LARGE SCALE GENOMIC DNA]</scope>
    <source>
        <strain evidence="2 3">VU population</strain>
        <tissue evidence="2">Whole body</tissue>
    </source>
</reference>
<keyword evidence="1" id="KW-0812">Transmembrane</keyword>
<keyword evidence="1" id="KW-1133">Transmembrane helix</keyword>
<keyword evidence="1" id="KW-0472">Membrane</keyword>
<feature type="transmembrane region" description="Helical" evidence="1">
    <location>
        <begin position="47"/>
        <end position="66"/>
    </location>
</feature>
<dbReference type="AlphaFoldDB" id="A0A226EB53"/>
<protein>
    <recommendedName>
        <fullName evidence="4">Gustatory receptor</fullName>
    </recommendedName>
</protein>
<feature type="transmembrane region" description="Helical" evidence="1">
    <location>
        <begin position="232"/>
        <end position="251"/>
    </location>
</feature>
<feature type="transmembrane region" description="Helical" evidence="1">
    <location>
        <begin position="367"/>
        <end position="385"/>
    </location>
</feature>
<accession>A0A226EB53</accession>